<keyword evidence="3" id="KW-0805">Transcription regulation</keyword>
<dbReference type="PANTHER" id="PTHR46577">
    <property type="entry name" value="HTH-TYPE TRANSCRIPTIONAL REGULATORY PROTEIN GABR"/>
    <property type="match status" value="1"/>
</dbReference>
<comment type="similarity">
    <text evidence="1">In the C-terminal section; belongs to the class-I pyridoxal-phosphate-dependent aminotransferase family.</text>
</comment>
<evidence type="ECO:0000256" key="3">
    <source>
        <dbReference type="ARBA" id="ARBA00023015"/>
    </source>
</evidence>
<dbReference type="InterPro" id="IPR004839">
    <property type="entry name" value="Aminotransferase_I/II_large"/>
</dbReference>
<organism evidence="7 8">
    <name type="scientific">Mucilaginibacter gynuensis</name>
    <dbReference type="NCBI Taxonomy" id="1302236"/>
    <lineage>
        <taxon>Bacteria</taxon>
        <taxon>Pseudomonadati</taxon>
        <taxon>Bacteroidota</taxon>
        <taxon>Sphingobacteriia</taxon>
        <taxon>Sphingobacteriales</taxon>
        <taxon>Sphingobacteriaceae</taxon>
        <taxon>Mucilaginibacter</taxon>
    </lineage>
</organism>
<dbReference type="InterPro" id="IPR000524">
    <property type="entry name" value="Tscrpt_reg_HTH_GntR"/>
</dbReference>
<keyword evidence="2" id="KW-0663">Pyridoxal phosphate</keyword>
<dbReference type="InterPro" id="IPR015424">
    <property type="entry name" value="PyrdxlP-dep_Trfase"/>
</dbReference>
<dbReference type="SUPFAM" id="SSF46785">
    <property type="entry name" value="Winged helix' DNA-binding domain"/>
    <property type="match status" value="1"/>
</dbReference>
<dbReference type="InterPro" id="IPR051446">
    <property type="entry name" value="HTH_trans_reg/aminotransferase"/>
</dbReference>
<dbReference type="GO" id="GO:0008483">
    <property type="term" value="F:transaminase activity"/>
    <property type="evidence" value="ECO:0007669"/>
    <property type="project" value="UniProtKB-KW"/>
</dbReference>
<dbReference type="PANTHER" id="PTHR46577:SF1">
    <property type="entry name" value="HTH-TYPE TRANSCRIPTIONAL REGULATORY PROTEIN GABR"/>
    <property type="match status" value="1"/>
</dbReference>
<evidence type="ECO:0000313" key="8">
    <source>
        <dbReference type="Proteomes" id="UP001500582"/>
    </source>
</evidence>
<proteinExistence type="inferred from homology"/>
<reference evidence="8" key="1">
    <citation type="journal article" date="2019" name="Int. J. Syst. Evol. Microbiol.">
        <title>The Global Catalogue of Microorganisms (GCM) 10K type strain sequencing project: providing services to taxonomists for standard genome sequencing and annotation.</title>
        <authorList>
            <consortium name="The Broad Institute Genomics Platform"/>
            <consortium name="The Broad Institute Genome Sequencing Center for Infectious Disease"/>
            <person name="Wu L."/>
            <person name="Ma J."/>
        </authorList>
    </citation>
    <scope>NUCLEOTIDE SEQUENCE [LARGE SCALE GENOMIC DNA]</scope>
    <source>
        <strain evidence="8">JCM 17705</strain>
    </source>
</reference>
<dbReference type="CDD" id="cd00609">
    <property type="entry name" value="AAT_like"/>
    <property type="match status" value="1"/>
</dbReference>
<dbReference type="SUPFAM" id="SSF53383">
    <property type="entry name" value="PLP-dependent transferases"/>
    <property type="match status" value="1"/>
</dbReference>
<dbReference type="RefSeq" id="WP_345210102.1">
    <property type="nucleotide sequence ID" value="NZ_BAABFT010000002.1"/>
</dbReference>
<feature type="domain" description="HTH gntR-type" evidence="6">
    <location>
        <begin position="11"/>
        <end position="79"/>
    </location>
</feature>
<evidence type="ECO:0000256" key="5">
    <source>
        <dbReference type="ARBA" id="ARBA00023163"/>
    </source>
</evidence>
<dbReference type="EMBL" id="BAABFT010000002">
    <property type="protein sequence ID" value="GAA4315393.1"/>
    <property type="molecule type" value="Genomic_DNA"/>
</dbReference>
<evidence type="ECO:0000256" key="2">
    <source>
        <dbReference type="ARBA" id="ARBA00022898"/>
    </source>
</evidence>
<evidence type="ECO:0000256" key="4">
    <source>
        <dbReference type="ARBA" id="ARBA00023125"/>
    </source>
</evidence>
<sequence>MEHNRVQQHDEFLYNQLAEKLERNITDGVLKTGDKLLSVRALSKEQGISLSTAFKAYTQLEIRGLIEARPKSGYYVRFYNQRHRAVPQASIYKKEPENVSVDEMLAMTYKNIRTEGVIKLTNATPALELLPESKLNKTMAEAIRRSPHSCINYDDVQGNIELRKHIARNAFSWGGSISADDVVTTQGCMEAMVFCLKAVAEPGDTIAIESPTYFGIFNTMKSHGLKVLEIPTDPETGISLEYLADAIEKVNIKACLFVTNFTNPLGCTMPDEKKKQLVELLAEKEIPLIEDDIYGELYFGKTRPRTCKSYDKKGLVLLCSSVSKTLAPGYRVGWCIPGRFTDKVINSKLIHTVAAATPTQAAVALFFETGRFDLHMRNLRKALHTQCLRYIQAVTEHFPDDTKVSQPKGGYVLWIELHKNINAFEVFKAALKYNIIFYPGHVFSTDARFTHCIRISFGSPFTKEIDHSLKIVGTLVKSLYKAQLNIGS</sequence>
<dbReference type="Gene3D" id="3.90.1150.10">
    <property type="entry name" value="Aspartate Aminotransferase, domain 1"/>
    <property type="match status" value="1"/>
</dbReference>
<dbReference type="InterPro" id="IPR015421">
    <property type="entry name" value="PyrdxlP-dep_Trfase_major"/>
</dbReference>
<dbReference type="CDD" id="cd07377">
    <property type="entry name" value="WHTH_GntR"/>
    <property type="match status" value="1"/>
</dbReference>
<dbReference type="InterPro" id="IPR036390">
    <property type="entry name" value="WH_DNA-bd_sf"/>
</dbReference>
<dbReference type="SMART" id="SM00345">
    <property type="entry name" value="HTH_GNTR"/>
    <property type="match status" value="1"/>
</dbReference>
<gene>
    <name evidence="7" type="ORF">GCM10023149_11990</name>
</gene>
<comment type="caution">
    <text evidence="7">The sequence shown here is derived from an EMBL/GenBank/DDBJ whole genome shotgun (WGS) entry which is preliminary data.</text>
</comment>
<dbReference type="InterPro" id="IPR036388">
    <property type="entry name" value="WH-like_DNA-bd_sf"/>
</dbReference>
<dbReference type="Gene3D" id="1.10.10.10">
    <property type="entry name" value="Winged helix-like DNA-binding domain superfamily/Winged helix DNA-binding domain"/>
    <property type="match status" value="1"/>
</dbReference>
<name>A0ABP8G1I2_9SPHI</name>
<protein>
    <submittedName>
        <fullName evidence="7">PLP-dependent aminotransferase family protein</fullName>
    </submittedName>
</protein>
<evidence type="ECO:0000256" key="1">
    <source>
        <dbReference type="ARBA" id="ARBA00005384"/>
    </source>
</evidence>
<dbReference type="Pfam" id="PF00392">
    <property type="entry name" value="GntR"/>
    <property type="match status" value="1"/>
</dbReference>
<dbReference type="Gene3D" id="3.40.640.10">
    <property type="entry name" value="Type I PLP-dependent aspartate aminotransferase-like (Major domain)"/>
    <property type="match status" value="1"/>
</dbReference>
<keyword evidence="8" id="KW-1185">Reference proteome</keyword>
<keyword evidence="7" id="KW-0032">Aminotransferase</keyword>
<evidence type="ECO:0000259" key="6">
    <source>
        <dbReference type="PROSITE" id="PS50949"/>
    </source>
</evidence>
<dbReference type="Proteomes" id="UP001500582">
    <property type="component" value="Unassembled WGS sequence"/>
</dbReference>
<evidence type="ECO:0000313" key="7">
    <source>
        <dbReference type="EMBL" id="GAA4315393.1"/>
    </source>
</evidence>
<keyword evidence="5" id="KW-0804">Transcription</keyword>
<accession>A0ABP8G1I2</accession>
<dbReference type="Pfam" id="PF00155">
    <property type="entry name" value="Aminotran_1_2"/>
    <property type="match status" value="1"/>
</dbReference>
<dbReference type="PROSITE" id="PS50949">
    <property type="entry name" value="HTH_GNTR"/>
    <property type="match status" value="1"/>
</dbReference>
<keyword evidence="7" id="KW-0808">Transferase</keyword>
<dbReference type="InterPro" id="IPR015422">
    <property type="entry name" value="PyrdxlP-dep_Trfase_small"/>
</dbReference>
<keyword evidence="4" id="KW-0238">DNA-binding</keyword>